<gene>
    <name evidence="2" type="ORF">KP509_09G057100</name>
</gene>
<dbReference type="Proteomes" id="UP000825935">
    <property type="component" value="Chromosome 9"/>
</dbReference>
<name>A0A8T2U4W5_CERRI</name>
<dbReference type="AlphaFoldDB" id="A0A8T2U4W5"/>
<comment type="caution">
    <text evidence="2">The sequence shown here is derived from an EMBL/GenBank/DDBJ whole genome shotgun (WGS) entry which is preliminary data.</text>
</comment>
<dbReference type="InterPro" id="IPR029903">
    <property type="entry name" value="RmlD-like-bd"/>
</dbReference>
<protein>
    <recommendedName>
        <fullName evidence="1">RmlD-like substrate binding domain-containing protein</fullName>
    </recommendedName>
</protein>
<dbReference type="PANTHER" id="PTHR43242:SF1">
    <property type="entry name" value="NAD(P)-BINDING ROSSMANN-FOLD SUPERFAMILY PROTEIN"/>
    <property type="match status" value="1"/>
</dbReference>
<dbReference type="EMBL" id="CM035414">
    <property type="protein sequence ID" value="KAH7429580.1"/>
    <property type="molecule type" value="Genomic_DNA"/>
</dbReference>
<dbReference type="OMA" id="RMPLMFG"/>
<evidence type="ECO:0000313" key="2">
    <source>
        <dbReference type="EMBL" id="KAH7429580.1"/>
    </source>
</evidence>
<dbReference type="OrthoDB" id="6235964at2759"/>
<keyword evidence="3" id="KW-1185">Reference proteome</keyword>
<dbReference type="PANTHER" id="PTHR43242">
    <property type="entry name" value="NAD(P)-BINDING ROSSMANN-FOLD SUPERFAMILY PROTEIN"/>
    <property type="match status" value="1"/>
</dbReference>
<dbReference type="InterPro" id="IPR036291">
    <property type="entry name" value="NAD(P)-bd_dom_sf"/>
</dbReference>
<dbReference type="Pfam" id="PF04321">
    <property type="entry name" value="RmlD_sub_bind"/>
    <property type="match status" value="1"/>
</dbReference>
<sequence length="338" mass="37443">MRSSSGWRDMRLPSDSEVWSITEEMEGLIVVVGGSGYLGMHLLQSLSIHFRRLAFTYFSHPPSPALCAAIPHARPFAVDLRSGDGFSSISNEMGPPQVVINCAAVSIPRECEADPVSARSINVPHALISWLSSLSDVDPPLLVQLSTDQVYEGTKSFYKEDDEAKPVNTYGRSKLEAEQLIMETWHNYAILRSSIIYGPEAIVQVPKSLPIQWMMEVLRSGKGADFFMDEFRSPVFVKDIVRMVEVLAKKKIDKEPTMQLLLNAGGPQRLSRAEMAEIVAEVGGFDKSLIRHIRAASVNRGVASPADISMDMSRCISTFGITLTPFRDGVEQTLKLHF</sequence>
<accession>A0A8T2U4W5</accession>
<feature type="domain" description="RmlD-like substrate binding" evidence="1">
    <location>
        <begin position="29"/>
        <end position="335"/>
    </location>
</feature>
<dbReference type="CDD" id="cd05254">
    <property type="entry name" value="dTDP_HR_like_SDR_e"/>
    <property type="match status" value="1"/>
</dbReference>
<proteinExistence type="predicted"/>
<dbReference type="Gene3D" id="3.40.50.720">
    <property type="entry name" value="NAD(P)-binding Rossmann-like Domain"/>
    <property type="match status" value="1"/>
</dbReference>
<evidence type="ECO:0000313" key="3">
    <source>
        <dbReference type="Proteomes" id="UP000825935"/>
    </source>
</evidence>
<evidence type="ECO:0000259" key="1">
    <source>
        <dbReference type="Pfam" id="PF04321"/>
    </source>
</evidence>
<reference evidence="2" key="1">
    <citation type="submission" date="2021-08" db="EMBL/GenBank/DDBJ databases">
        <title>WGS assembly of Ceratopteris richardii.</title>
        <authorList>
            <person name="Marchant D.B."/>
            <person name="Chen G."/>
            <person name="Jenkins J."/>
            <person name="Shu S."/>
            <person name="Leebens-Mack J."/>
            <person name="Grimwood J."/>
            <person name="Schmutz J."/>
            <person name="Soltis P."/>
            <person name="Soltis D."/>
            <person name="Chen Z.-H."/>
        </authorList>
    </citation>
    <scope>NUCLEOTIDE SEQUENCE</scope>
    <source>
        <strain evidence="2">Whitten #5841</strain>
        <tissue evidence="2">Leaf</tissue>
    </source>
</reference>
<dbReference type="SUPFAM" id="SSF51735">
    <property type="entry name" value="NAD(P)-binding Rossmann-fold domains"/>
    <property type="match status" value="1"/>
</dbReference>
<organism evidence="2 3">
    <name type="scientific">Ceratopteris richardii</name>
    <name type="common">Triangle waterfern</name>
    <dbReference type="NCBI Taxonomy" id="49495"/>
    <lineage>
        <taxon>Eukaryota</taxon>
        <taxon>Viridiplantae</taxon>
        <taxon>Streptophyta</taxon>
        <taxon>Embryophyta</taxon>
        <taxon>Tracheophyta</taxon>
        <taxon>Polypodiopsida</taxon>
        <taxon>Polypodiidae</taxon>
        <taxon>Polypodiales</taxon>
        <taxon>Pteridineae</taxon>
        <taxon>Pteridaceae</taxon>
        <taxon>Parkerioideae</taxon>
        <taxon>Ceratopteris</taxon>
    </lineage>
</organism>